<dbReference type="PANTHER" id="PTHR11236:SF50">
    <property type="entry name" value="AMINODEOXYCHORISMATE SYNTHASE COMPONENT 1"/>
    <property type="match status" value="1"/>
</dbReference>
<dbReference type="PANTHER" id="PTHR11236">
    <property type="entry name" value="AMINOBENZOATE/ANTHRANILATE SYNTHASE"/>
    <property type="match status" value="1"/>
</dbReference>
<comment type="caution">
    <text evidence="2">The sequence shown here is derived from an EMBL/GenBank/DDBJ whole genome shotgun (WGS) entry which is preliminary data.</text>
</comment>
<dbReference type="Pfam" id="PF00425">
    <property type="entry name" value="Chorismate_bind"/>
    <property type="match status" value="1"/>
</dbReference>
<reference evidence="2 3" key="1">
    <citation type="submission" date="2016-10" db="EMBL/GenBank/DDBJ databases">
        <authorList>
            <person name="Varghese N."/>
            <person name="Submissions S."/>
        </authorList>
    </citation>
    <scope>NUCLEOTIDE SEQUENCE [LARGE SCALE GENOMIC DNA]</scope>
    <source>
        <strain evidence="2 3">FF3</strain>
    </source>
</reference>
<dbReference type="GO" id="GO:0046820">
    <property type="term" value="F:4-amino-4-deoxychorismate synthase activity"/>
    <property type="evidence" value="ECO:0007669"/>
    <property type="project" value="TreeGrafter"/>
</dbReference>
<dbReference type="AlphaFoldDB" id="A0A975W8A7"/>
<dbReference type="GeneID" id="80817465"/>
<name>A0A975W8A7_9RHOB</name>
<dbReference type="InterPro" id="IPR005801">
    <property type="entry name" value="ADC_synthase"/>
</dbReference>
<dbReference type="Gene3D" id="3.60.120.10">
    <property type="entry name" value="Anthranilate synthase"/>
    <property type="match status" value="1"/>
</dbReference>
<accession>A0A975W8A7</accession>
<dbReference type="GO" id="GO:0000162">
    <property type="term" value="P:L-tryptophan biosynthetic process"/>
    <property type="evidence" value="ECO:0007669"/>
    <property type="project" value="TreeGrafter"/>
</dbReference>
<keyword evidence="3" id="KW-1185">Reference proteome</keyword>
<dbReference type="EMBL" id="FNYY01000003">
    <property type="protein sequence ID" value="SEJ06263.1"/>
    <property type="molecule type" value="Genomic_DNA"/>
</dbReference>
<gene>
    <name evidence="2" type="ORF">SAMN04487940_103105</name>
</gene>
<dbReference type="Proteomes" id="UP000182932">
    <property type="component" value="Unassembled WGS sequence"/>
</dbReference>
<dbReference type="InterPro" id="IPR019999">
    <property type="entry name" value="Anth_synth_I-like"/>
</dbReference>
<dbReference type="NCBIfam" id="TIGR00553">
    <property type="entry name" value="pabB"/>
    <property type="match status" value="1"/>
</dbReference>
<evidence type="ECO:0000313" key="3">
    <source>
        <dbReference type="Proteomes" id="UP000182932"/>
    </source>
</evidence>
<organism evidence="2 3">
    <name type="scientific">Marinovum algicola</name>
    <dbReference type="NCBI Taxonomy" id="42444"/>
    <lineage>
        <taxon>Bacteria</taxon>
        <taxon>Pseudomonadati</taxon>
        <taxon>Pseudomonadota</taxon>
        <taxon>Alphaproteobacteria</taxon>
        <taxon>Rhodobacterales</taxon>
        <taxon>Roseobacteraceae</taxon>
        <taxon>Marinovum</taxon>
    </lineage>
</organism>
<sequence>MQIRFDRGPMGAGAEFARPVTRIDAWQAADVPAAFDALAAAQSQGLWLAGFASYELGYALEPRLAGLMPAGRRMPLLSFGAFTAPAPARALPEGVAGLAPVRPDWTAARYAGAFGKVHDWIGAGDIYQANLTFPLRAEARGDPAALYAALCARQPVAHGALILDPGRPAVLSRSPELFFRTDASGRIATRPMKGTAPRGATPAQDRALRDALTGDEKTLAENLMIVDLLRNDLSRLAEPGTVAVPELFKIETYATLHQMVSQIEAQLRPEITLADIFRALFPCGSITGAPKIRAMEIIRALEETPREIYCGAIGWAAPDGRAEFNVAIRTLLVEDGQAVLNVGGGLVWDSRAELEYEEALWKSRFATPLPEPV</sequence>
<dbReference type="InterPro" id="IPR015890">
    <property type="entry name" value="Chorismate_C"/>
</dbReference>
<dbReference type="SUPFAM" id="SSF56322">
    <property type="entry name" value="ADC synthase"/>
    <property type="match status" value="1"/>
</dbReference>
<dbReference type="PRINTS" id="PR00095">
    <property type="entry name" value="ANTSNTHASEI"/>
</dbReference>
<evidence type="ECO:0000259" key="1">
    <source>
        <dbReference type="Pfam" id="PF00425"/>
    </source>
</evidence>
<proteinExistence type="predicted"/>
<feature type="domain" description="Chorismate-utilising enzyme C-terminal" evidence="1">
    <location>
        <begin position="108"/>
        <end position="361"/>
    </location>
</feature>
<dbReference type="RefSeq" id="WP_074835566.1">
    <property type="nucleotide sequence ID" value="NZ_CATLQZ010000015.1"/>
</dbReference>
<dbReference type="GO" id="GO:0009396">
    <property type="term" value="P:folic acid-containing compound biosynthetic process"/>
    <property type="evidence" value="ECO:0007669"/>
    <property type="project" value="InterPro"/>
</dbReference>
<dbReference type="NCBIfam" id="NF005698">
    <property type="entry name" value="PRK07508.1"/>
    <property type="match status" value="1"/>
</dbReference>
<evidence type="ECO:0000313" key="2">
    <source>
        <dbReference type="EMBL" id="SEJ06263.1"/>
    </source>
</evidence>
<protein>
    <submittedName>
        <fullName evidence="2">Aminodeoxychorismate synthase, subunit I</fullName>
    </submittedName>
</protein>
<dbReference type="InterPro" id="IPR005802">
    <property type="entry name" value="ADC_synth_comp_1"/>
</dbReference>